<dbReference type="EMBL" id="JACGWS010000001">
    <property type="protein sequence ID" value="MBC8753207.1"/>
    <property type="molecule type" value="Genomic_DNA"/>
</dbReference>
<organism evidence="1 2">
    <name type="scientific">Kordia aestuariivivens</name>
    <dbReference type="NCBI Taxonomy" id="2759037"/>
    <lineage>
        <taxon>Bacteria</taxon>
        <taxon>Pseudomonadati</taxon>
        <taxon>Bacteroidota</taxon>
        <taxon>Flavobacteriia</taxon>
        <taxon>Flavobacteriales</taxon>
        <taxon>Flavobacteriaceae</taxon>
        <taxon>Kordia</taxon>
    </lineage>
</organism>
<keyword evidence="2" id="KW-1185">Reference proteome</keyword>
<evidence type="ECO:0000313" key="2">
    <source>
        <dbReference type="Proteomes" id="UP000619238"/>
    </source>
</evidence>
<comment type="caution">
    <text evidence="1">The sequence shown here is derived from an EMBL/GenBank/DDBJ whole genome shotgun (WGS) entry which is preliminary data.</text>
</comment>
<protein>
    <recommendedName>
        <fullName evidence="3">Bacteriocin</fullName>
    </recommendedName>
</protein>
<sequence>MKKRNIKKIAFKKSIVSNLATDSLKGGTRTSNLCSAVCTGQCPPMTDGCFTLDNASACKCL</sequence>
<dbReference type="RefSeq" id="WP_187560249.1">
    <property type="nucleotide sequence ID" value="NZ_JACGWS010000001.1"/>
</dbReference>
<evidence type="ECO:0000313" key="1">
    <source>
        <dbReference type="EMBL" id="MBC8753207.1"/>
    </source>
</evidence>
<gene>
    <name evidence="1" type="ORF">H2O64_00905</name>
</gene>
<proteinExistence type="predicted"/>
<dbReference type="Proteomes" id="UP000619238">
    <property type="component" value="Unassembled WGS sequence"/>
</dbReference>
<reference evidence="1 2" key="1">
    <citation type="submission" date="2020-07" db="EMBL/GenBank/DDBJ databases">
        <title>Description of Kordia aestuariivivens sp. nov., isolated from a tidal flat.</title>
        <authorList>
            <person name="Park S."/>
            <person name="Yoon J.-H."/>
        </authorList>
    </citation>
    <scope>NUCLEOTIDE SEQUENCE [LARGE SCALE GENOMIC DNA]</scope>
    <source>
        <strain evidence="1 2">YSTF-M3</strain>
    </source>
</reference>
<accession>A0ABR7Q3S5</accession>
<name>A0ABR7Q3S5_9FLAO</name>
<evidence type="ECO:0008006" key="3">
    <source>
        <dbReference type="Google" id="ProtNLM"/>
    </source>
</evidence>